<organism evidence="1 2">
    <name type="scientific">Paenibacillus glacialis</name>
    <dbReference type="NCBI Taxonomy" id="494026"/>
    <lineage>
        <taxon>Bacteria</taxon>
        <taxon>Bacillati</taxon>
        <taxon>Bacillota</taxon>
        <taxon>Bacilli</taxon>
        <taxon>Bacillales</taxon>
        <taxon>Paenibacillaceae</taxon>
        <taxon>Paenibacillus</taxon>
    </lineage>
</organism>
<protein>
    <submittedName>
        <fullName evidence="1">Uncharacterized protein</fullName>
    </submittedName>
</protein>
<dbReference type="Proteomes" id="UP000076967">
    <property type="component" value="Unassembled WGS sequence"/>
</dbReference>
<dbReference type="EMBL" id="LVJH01000070">
    <property type="protein sequence ID" value="OAB33854.1"/>
    <property type="molecule type" value="Genomic_DNA"/>
</dbReference>
<evidence type="ECO:0000313" key="2">
    <source>
        <dbReference type="Proteomes" id="UP000076967"/>
    </source>
</evidence>
<proteinExistence type="predicted"/>
<reference evidence="1 2" key="1">
    <citation type="submission" date="2016-03" db="EMBL/GenBank/DDBJ databases">
        <title>Draft genome sequence of Paenibacillus glacialis DSM 22343.</title>
        <authorList>
            <person name="Shin S.-K."/>
            <person name="Yi H."/>
        </authorList>
    </citation>
    <scope>NUCLEOTIDE SEQUENCE [LARGE SCALE GENOMIC DNA]</scope>
    <source>
        <strain evidence="1 2">DSM 22343</strain>
    </source>
</reference>
<name>A0A168D476_9BACL</name>
<sequence>MRNIVSTNKGSGINAEQDKWLGSRSVSACASSGVLGRAGQVHIANKKDGLIFRAYHEGCIF</sequence>
<gene>
    <name evidence="1" type="ORF">PGLA_23300</name>
</gene>
<comment type="caution">
    <text evidence="1">The sequence shown here is derived from an EMBL/GenBank/DDBJ whole genome shotgun (WGS) entry which is preliminary data.</text>
</comment>
<dbReference type="AlphaFoldDB" id="A0A168D476"/>
<accession>A0A168D476</accession>
<evidence type="ECO:0000313" key="1">
    <source>
        <dbReference type="EMBL" id="OAB33854.1"/>
    </source>
</evidence>
<keyword evidence="2" id="KW-1185">Reference proteome</keyword>